<comment type="similarity">
    <text evidence="2 6">Belongs to the class-V pyridoxal-phosphate-dependent aminotransferase family.</text>
</comment>
<dbReference type="GO" id="GO:0004760">
    <property type="term" value="F:L-serine-pyruvate transaminase activity"/>
    <property type="evidence" value="ECO:0007669"/>
    <property type="project" value="TreeGrafter"/>
</dbReference>
<dbReference type="Proteomes" id="UP000268446">
    <property type="component" value="Unassembled WGS sequence"/>
</dbReference>
<keyword evidence="5" id="KW-0663">Pyridoxal phosphate</keyword>
<dbReference type="FunFam" id="3.40.640.10:FF:000027">
    <property type="entry name" value="Serine--pyruvate aminotransferase, mitochondrial"/>
    <property type="match status" value="1"/>
</dbReference>
<reference evidence="11 12" key="1">
    <citation type="submission" date="2018-06" db="EMBL/GenBank/DDBJ databases">
        <title>Extensive metabolic versatility and redundancy in microbially diverse, dynamic hydrothermal sediments.</title>
        <authorList>
            <person name="Dombrowski N."/>
            <person name="Teske A."/>
            <person name="Baker B.J."/>
        </authorList>
    </citation>
    <scope>NUCLEOTIDE SEQUENCE [LARGE SCALE GENOMIC DNA]</scope>
    <source>
        <strain evidence="10">B20_G2</strain>
        <strain evidence="9">B29_G17</strain>
    </source>
</reference>
<dbReference type="EMBL" id="QMRA01000115">
    <property type="protein sequence ID" value="RLE52502.1"/>
    <property type="molecule type" value="Genomic_DNA"/>
</dbReference>
<dbReference type="InterPro" id="IPR020578">
    <property type="entry name" value="Aminotrans_V_PyrdxlP_BS"/>
</dbReference>
<comment type="cofactor">
    <cofactor evidence="1 7">
        <name>pyridoxal 5'-phosphate</name>
        <dbReference type="ChEBI" id="CHEBI:597326"/>
    </cofactor>
</comment>
<dbReference type="InterPro" id="IPR015422">
    <property type="entry name" value="PyrdxlP-dep_Trfase_small"/>
</dbReference>
<dbReference type="InterPro" id="IPR024169">
    <property type="entry name" value="SP_NH2Trfase/AEP_transaminase"/>
</dbReference>
<gene>
    <name evidence="9" type="ORF">DRJ20_01375</name>
    <name evidence="10" type="ORF">DRJ26_04665</name>
</gene>
<evidence type="ECO:0000313" key="11">
    <source>
        <dbReference type="Proteomes" id="UP000268446"/>
    </source>
</evidence>
<evidence type="ECO:0000256" key="1">
    <source>
        <dbReference type="ARBA" id="ARBA00001933"/>
    </source>
</evidence>
<evidence type="ECO:0000256" key="7">
    <source>
        <dbReference type="RuleBase" id="RU004504"/>
    </source>
</evidence>
<dbReference type="PANTHER" id="PTHR21152">
    <property type="entry name" value="AMINOTRANSFERASE CLASS V"/>
    <property type="match status" value="1"/>
</dbReference>
<comment type="caution">
    <text evidence="9">The sequence shown here is derived from an EMBL/GenBank/DDBJ whole genome shotgun (WGS) entry which is preliminary data.</text>
</comment>
<dbReference type="GO" id="GO:0019265">
    <property type="term" value="P:glycine biosynthetic process, by transamination of glyoxylate"/>
    <property type="evidence" value="ECO:0007669"/>
    <property type="project" value="TreeGrafter"/>
</dbReference>
<keyword evidence="4 9" id="KW-0808">Transferase</keyword>
<proteinExistence type="inferred from homology"/>
<evidence type="ECO:0000313" key="10">
    <source>
        <dbReference type="EMBL" id="RLE52502.1"/>
    </source>
</evidence>
<evidence type="ECO:0000259" key="8">
    <source>
        <dbReference type="Pfam" id="PF00266"/>
    </source>
</evidence>
<evidence type="ECO:0000256" key="2">
    <source>
        <dbReference type="ARBA" id="ARBA00009236"/>
    </source>
</evidence>
<dbReference type="InterPro" id="IPR000192">
    <property type="entry name" value="Aminotrans_V_dom"/>
</dbReference>
<dbReference type="PANTHER" id="PTHR21152:SF24">
    <property type="entry name" value="ALANINE--GLYOXYLATE AMINOTRANSFERASE 1"/>
    <property type="match status" value="1"/>
</dbReference>
<feature type="domain" description="Aminotransferase class V" evidence="8">
    <location>
        <begin position="28"/>
        <end position="331"/>
    </location>
</feature>
<dbReference type="PIRSF" id="PIRSF000524">
    <property type="entry name" value="SPT"/>
    <property type="match status" value="1"/>
</dbReference>
<dbReference type="FunFam" id="3.90.1150.10:FF:000049">
    <property type="entry name" value="Alanine-glyoxylate aminotransferase 1"/>
    <property type="match status" value="1"/>
</dbReference>
<evidence type="ECO:0000256" key="4">
    <source>
        <dbReference type="ARBA" id="ARBA00022679"/>
    </source>
</evidence>
<dbReference type="Gene3D" id="3.90.1150.10">
    <property type="entry name" value="Aspartate Aminotransferase, domain 1"/>
    <property type="match status" value="1"/>
</dbReference>
<organism evidence="9 11">
    <name type="scientific">Thermoproteota archaeon</name>
    <dbReference type="NCBI Taxonomy" id="2056631"/>
    <lineage>
        <taxon>Archaea</taxon>
        <taxon>Thermoproteota</taxon>
    </lineage>
</organism>
<dbReference type="Proteomes" id="UP000269499">
    <property type="component" value="Unassembled WGS sequence"/>
</dbReference>
<sequence>MSERRILAIPGPIIFEPHVLRSISIGHLSHMSSEFVWLFAEVLGGLRRLLFVDDDYKVVVLAGSGTLAMEAGVSNFIDKGSRVLVVSNGVFGDRFVELLSQYPVEVDVLKVDEPGEVVSSEKIFSKLSEEDYDLVTVTHVDTSTGVRHPIEELGAFLKDKETLLVVDGVCSVAGEEIRMRDWGIDVVLTGSQKAIGVPPGLAILWLSPKAIEKLDKTKGKCAPYYMNLCRWLSIMRSYENLKPKYFATPAVNLIVGLHESLELIFKEGLEDRFKRHRILAESFRKAMVEIGLKVMAKKEDIAASTVTAVYLPEKVQLSSFLKGMLKRNVVVAGGIYPEIKDRYFRVGHMGPANANDVISIIAAIERTLHDLGLKIQLGSGVGAAQEVLAKHEY</sequence>
<evidence type="ECO:0000313" key="9">
    <source>
        <dbReference type="EMBL" id="RLE51833.1"/>
    </source>
</evidence>
<dbReference type="PROSITE" id="PS00595">
    <property type="entry name" value="AA_TRANSFER_CLASS_5"/>
    <property type="match status" value="1"/>
</dbReference>
<dbReference type="EMBL" id="QMQZ01000028">
    <property type="protein sequence ID" value="RLE51833.1"/>
    <property type="molecule type" value="Genomic_DNA"/>
</dbReference>
<dbReference type="SUPFAM" id="SSF53383">
    <property type="entry name" value="PLP-dependent transferases"/>
    <property type="match status" value="1"/>
</dbReference>
<dbReference type="AlphaFoldDB" id="A0A497EWT0"/>
<evidence type="ECO:0000256" key="3">
    <source>
        <dbReference type="ARBA" id="ARBA00022576"/>
    </source>
</evidence>
<name>A0A497EWT0_9CREN</name>
<dbReference type="InterPro" id="IPR015421">
    <property type="entry name" value="PyrdxlP-dep_Trfase_major"/>
</dbReference>
<evidence type="ECO:0000313" key="12">
    <source>
        <dbReference type="Proteomes" id="UP000269499"/>
    </source>
</evidence>
<dbReference type="Gene3D" id="3.40.640.10">
    <property type="entry name" value="Type I PLP-dependent aspartate aminotransferase-like (Major domain)"/>
    <property type="match status" value="1"/>
</dbReference>
<accession>A0A497EWT0</accession>
<dbReference type="InterPro" id="IPR015424">
    <property type="entry name" value="PyrdxlP-dep_Trfase"/>
</dbReference>
<evidence type="ECO:0000256" key="6">
    <source>
        <dbReference type="RuleBase" id="RU004075"/>
    </source>
</evidence>
<protein>
    <submittedName>
        <fullName evidence="9">Alanine--glyoxylate aminotransferase family protein</fullName>
    </submittedName>
</protein>
<evidence type="ECO:0000256" key="5">
    <source>
        <dbReference type="ARBA" id="ARBA00022898"/>
    </source>
</evidence>
<keyword evidence="3 9" id="KW-0032">Aminotransferase</keyword>
<dbReference type="Pfam" id="PF00266">
    <property type="entry name" value="Aminotran_5"/>
    <property type="match status" value="1"/>
</dbReference>
<dbReference type="GO" id="GO:0008453">
    <property type="term" value="F:alanine-glyoxylate transaminase activity"/>
    <property type="evidence" value="ECO:0007669"/>
    <property type="project" value="TreeGrafter"/>
</dbReference>